<dbReference type="EMBL" id="CM047908">
    <property type="protein sequence ID" value="KAJ0083059.1"/>
    <property type="molecule type" value="Genomic_DNA"/>
</dbReference>
<evidence type="ECO:0000313" key="1">
    <source>
        <dbReference type="EMBL" id="KAJ0083059.1"/>
    </source>
</evidence>
<gene>
    <name evidence="1" type="ORF">Patl1_11764</name>
</gene>
<accession>A0ACC1A6C8</accession>
<evidence type="ECO:0000313" key="2">
    <source>
        <dbReference type="Proteomes" id="UP001164250"/>
    </source>
</evidence>
<keyword evidence="2" id="KW-1185">Reference proteome</keyword>
<sequence length="245" mass="26881">MLALISFKGECGMSLCSSFKISAYCSFVKSADDLDESDAEEVVLVSKEVLGNYTDTENNFSVEALSHQEARNLFDSIVGDLTLPDLAVEIVKRCAGLPLTVKAIGNALNHNKSLSFCQKILEDLKNFKGVDKEVDRILKLSYEFLESEEAKSLFLLCAVCTSAGDKISTDNLLKIGVGLDSGVDDKFVKMSHTMHSVAVSIAEDGGQVYVSIPEGANSREMLANRYRNNRRAKGIDDSEIFILRF</sequence>
<name>A0ACC1A6C8_9ROSI</name>
<comment type="caution">
    <text evidence="1">The sequence shown here is derived from an EMBL/GenBank/DDBJ whole genome shotgun (WGS) entry which is preliminary data.</text>
</comment>
<proteinExistence type="predicted"/>
<organism evidence="1 2">
    <name type="scientific">Pistacia atlantica</name>
    <dbReference type="NCBI Taxonomy" id="434234"/>
    <lineage>
        <taxon>Eukaryota</taxon>
        <taxon>Viridiplantae</taxon>
        <taxon>Streptophyta</taxon>
        <taxon>Embryophyta</taxon>
        <taxon>Tracheophyta</taxon>
        <taxon>Spermatophyta</taxon>
        <taxon>Magnoliopsida</taxon>
        <taxon>eudicotyledons</taxon>
        <taxon>Gunneridae</taxon>
        <taxon>Pentapetalae</taxon>
        <taxon>rosids</taxon>
        <taxon>malvids</taxon>
        <taxon>Sapindales</taxon>
        <taxon>Anacardiaceae</taxon>
        <taxon>Pistacia</taxon>
    </lineage>
</organism>
<protein>
    <submittedName>
        <fullName evidence="1">Uncharacterized protein</fullName>
    </submittedName>
</protein>
<dbReference type="Proteomes" id="UP001164250">
    <property type="component" value="Chromosome 12"/>
</dbReference>
<reference evidence="2" key="1">
    <citation type="journal article" date="2023" name="G3 (Bethesda)">
        <title>Genome assembly and association tests identify interacting loci associated with vigor, precocity, and sex in interspecific pistachio rootstocks.</title>
        <authorList>
            <person name="Palmer W."/>
            <person name="Jacygrad E."/>
            <person name="Sagayaradj S."/>
            <person name="Cavanaugh K."/>
            <person name="Han R."/>
            <person name="Bertier L."/>
            <person name="Beede B."/>
            <person name="Kafkas S."/>
            <person name="Golino D."/>
            <person name="Preece J."/>
            <person name="Michelmore R."/>
        </authorList>
    </citation>
    <scope>NUCLEOTIDE SEQUENCE [LARGE SCALE GENOMIC DNA]</scope>
</reference>